<dbReference type="OMA" id="PYTHEPM"/>
<dbReference type="GeneID" id="6008880"/>
<feature type="compositionally biased region" description="Polar residues" evidence="1">
    <location>
        <begin position="20"/>
        <end position="31"/>
    </location>
</feature>
<dbReference type="EMBL" id="AACS02000009">
    <property type="protein sequence ID" value="EAU89429.1"/>
    <property type="molecule type" value="Genomic_DNA"/>
</dbReference>
<gene>
    <name evidence="2" type="ORF">CC1G_07655</name>
</gene>
<feature type="region of interest" description="Disordered" evidence="1">
    <location>
        <begin position="73"/>
        <end position="178"/>
    </location>
</feature>
<feature type="region of interest" description="Disordered" evidence="1">
    <location>
        <begin position="410"/>
        <end position="433"/>
    </location>
</feature>
<feature type="compositionally biased region" description="Polar residues" evidence="1">
    <location>
        <begin position="77"/>
        <end position="90"/>
    </location>
</feature>
<feature type="compositionally biased region" description="Low complexity" evidence="1">
    <location>
        <begin position="288"/>
        <end position="299"/>
    </location>
</feature>
<dbReference type="Proteomes" id="UP000001861">
    <property type="component" value="Unassembled WGS sequence"/>
</dbReference>
<dbReference type="KEGG" id="cci:CC1G_07655"/>
<evidence type="ECO:0000256" key="1">
    <source>
        <dbReference type="SAM" id="MobiDB-lite"/>
    </source>
</evidence>
<name>A8NC51_COPC7</name>
<dbReference type="VEuPathDB" id="FungiDB:CC1G_07655"/>
<feature type="region of interest" description="Disordered" evidence="1">
    <location>
        <begin position="372"/>
        <end position="398"/>
    </location>
</feature>
<comment type="caution">
    <text evidence="2">The sequence shown here is derived from an EMBL/GenBank/DDBJ whole genome shotgun (WGS) entry which is preliminary data.</text>
</comment>
<feature type="compositionally biased region" description="Polar residues" evidence="1">
    <location>
        <begin position="100"/>
        <end position="109"/>
    </location>
</feature>
<evidence type="ECO:0000313" key="3">
    <source>
        <dbReference type="Proteomes" id="UP000001861"/>
    </source>
</evidence>
<feature type="compositionally biased region" description="Low complexity" evidence="1">
    <location>
        <begin position="123"/>
        <end position="142"/>
    </location>
</feature>
<sequence length="579" mass="62740">MDYSTSLLLNRRAFAPPSSPNRTHQRVQSVDHNWQRCHPEQPAPLYPPVLWSSDLYAHSQGQSDVSQGLLTQAEYPESSQRTALSPSPSNALPYPHPRSLSRSSTTYSPDTDVMFVHHPYGDASATTPPSSTNSRPASAAAPEPQLHPPVVQLEPSNASTTDSADHGALKTEDDEPLGFVMEPGTSTGGGCLSFSPLPMEVPLRATQASDDMRKMMNVFRLNPFANTEGRRGGSCFSDSSSGPPSSESSPKHLEARPLEEEPLLFEFQVELDRPDILSPDPDSDSGSDEGSSGGQDDSPLSTPPLPAVDLINDDDNLNLHSFPPEFQLHKEASFDSLSNSIPPQAGLLNWDNHDFASDGSSSLYSWDGDREIDSSDGGRRSAAGHHSGASRLHTTVSHPYIRKSARNLYQPQEQREYPQPSPSPPHGGNMYHQIPRYAHGQQQQHATSDYFNSSVRMESGTGIYLDDGSAPTAIHHHAALPHRTMAVGNSTNANNSTTSPSSTSPYTHEPMVSSIMMRHGQDSLGGHGGSFSTSMTPPHRRWSMPETTASSLGNSAHAHNHGYGQIMVPSLPVQSYMIH</sequence>
<dbReference type="InParanoid" id="A8NC51"/>
<dbReference type="STRING" id="240176.A8NC51"/>
<dbReference type="eggNOG" id="ENOG502SW8Y">
    <property type="taxonomic scope" value="Eukaryota"/>
</dbReference>
<accession>A8NC51</accession>
<organism evidence="2 3">
    <name type="scientific">Coprinopsis cinerea (strain Okayama-7 / 130 / ATCC MYA-4618 / FGSC 9003)</name>
    <name type="common">Inky cap fungus</name>
    <name type="synonym">Hormographiella aspergillata</name>
    <dbReference type="NCBI Taxonomy" id="240176"/>
    <lineage>
        <taxon>Eukaryota</taxon>
        <taxon>Fungi</taxon>
        <taxon>Dikarya</taxon>
        <taxon>Basidiomycota</taxon>
        <taxon>Agaricomycotina</taxon>
        <taxon>Agaricomycetes</taxon>
        <taxon>Agaricomycetidae</taxon>
        <taxon>Agaricales</taxon>
        <taxon>Agaricineae</taxon>
        <taxon>Psathyrellaceae</taxon>
        <taxon>Coprinopsis</taxon>
    </lineage>
</organism>
<evidence type="ECO:0000313" key="2">
    <source>
        <dbReference type="EMBL" id="EAU89429.1"/>
    </source>
</evidence>
<dbReference type="AlphaFoldDB" id="A8NC51"/>
<feature type="region of interest" description="Disordered" evidence="1">
    <location>
        <begin position="274"/>
        <end position="316"/>
    </location>
</feature>
<feature type="compositionally biased region" description="Low complexity" evidence="1">
    <location>
        <begin position="489"/>
        <end position="505"/>
    </location>
</feature>
<feature type="region of interest" description="Disordered" evidence="1">
    <location>
        <begin position="1"/>
        <end position="31"/>
    </location>
</feature>
<dbReference type="OrthoDB" id="3270670at2759"/>
<feature type="region of interest" description="Disordered" evidence="1">
    <location>
        <begin position="227"/>
        <end position="255"/>
    </location>
</feature>
<dbReference type="RefSeq" id="XP_001832395.1">
    <property type="nucleotide sequence ID" value="XM_001832343.1"/>
</dbReference>
<feature type="compositionally biased region" description="Low complexity" evidence="1">
    <location>
        <begin position="233"/>
        <end position="248"/>
    </location>
</feature>
<protein>
    <submittedName>
        <fullName evidence="2">Uncharacterized protein</fullName>
    </submittedName>
</protein>
<feature type="compositionally biased region" description="Polar residues" evidence="1">
    <location>
        <begin position="545"/>
        <end position="554"/>
    </location>
</feature>
<proteinExistence type="predicted"/>
<feature type="region of interest" description="Disordered" evidence="1">
    <location>
        <begin position="487"/>
        <end position="557"/>
    </location>
</feature>
<keyword evidence="3" id="KW-1185">Reference proteome</keyword>
<reference evidence="2 3" key="1">
    <citation type="journal article" date="2010" name="Proc. Natl. Acad. Sci. U.S.A.">
        <title>Insights into evolution of multicellular fungi from the assembled chromosomes of the mushroom Coprinopsis cinerea (Coprinus cinereus).</title>
        <authorList>
            <person name="Stajich J.E."/>
            <person name="Wilke S.K."/>
            <person name="Ahren D."/>
            <person name="Au C.H."/>
            <person name="Birren B.W."/>
            <person name="Borodovsky M."/>
            <person name="Burns C."/>
            <person name="Canback B."/>
            <person name="Casselton L.A."/>
            <person name="Cheng C.K."/>
            <person name="Deng J."/>
            <person name="Dietrich F.S."/>
            <person name="Fargo D.C."/>
            <person name="Farman M.L."/>
            <person name="Gathman A.C."/>
            <person name="Goldberg J."/>
            <person name="Guigo R."/>
            <person name="Hoegger P.J."/>
            <person name="Hooker J.B."/>
            <person name="Huggins A."/>
            <person name="James T.Y."/>
            <person name="Kamada T."/>
            <person name="Kilaru S."/>
            <person name="Kodira C."/>
            <person name="Kues U."/>
            <person name="Kupfer D."/>
            <person name="Kwan H.S."/>
            <person name="Lomsadze A."/>
            <person name="Li W."/>
            <person name="Lilly W.W."/>
            <person name="Ma L.J."/>
            <person name="Mackey A.J."/>
            <person name="Manning G."/>
            <person name="Martin F."/>
            <person name="Muraguchi H."/>
            <person name="Natvig D.O."/>
            <person name="Palmerini H."/>
            <person name="Ramesh M.A."/>
            <person name="Rehmeyer C.J."/>
            <person name="Roe B.A."/>
            <person name="Shenoy N."/>
            <person name="Stanke M."/>
            <person name="Ter-Hovhannisyan V."/>
            <person name="Tunlid A."/>
            <person name="Velagapudi R."/>
            <person name="Vision T.J."/>
            <person name="Zeng Q."/>
            <person name="Zolan M.E."/>
            <person name="Pukkila P.J."/>
        </authorList>
    </citation>
    <scope>NUCLEOTIDE SEQUENCE [LARGE SCALE GENOMIC DNA]</scope>
    <source>
        <strain evidence="3">Okayama-7 / 130 / ATCC MYA-4618 / FGSC 9003</strain>
    </source>
</reference>